<protein>
    <submittedName>
        <fullName evidence="1">Uncharacterized protein</fullName>
    </submittedName>
</protein>
<evidence type="ECO:0000313" key="1">
    <source>
        <dbReference type="EMBL" id="KIM73691.1"/>
    </source>
</evidence>
<reference evidence="1 2" key="1">
    <citation type="submission" date="2014-04" db="EMBL/GenBank/DDBJ databases">
        <authorList>
            <consortium name="DOE Joint Genome Institute"/>
            <person name="Kuo A."/>
            <person name="Tarkka M."/>
            <person name="Buscot F."/>
            <person name="Kohler A."/>
            <person name="Nagy L.G."/>
            <person name="Floudas D."/>
            <person name="Copeland A."/>
            <person name="Barry K.W."/>
            <person name="Cichocki N."/>
            <person name="Veneault-Fourrey C."/>
            <person name="LaButti K."/>
            <person name="Lindquist E.A."/>
            <person name="Lipzen A."/>
            <person name="Lundell T."/>
            <person name="Morin E."/>
            <person name="Murat C."/>
            <person name="Sun H."/>
            <person name="Tunlid A."/>
            <person name="Henrissat B."/>
            <person name="Grigoriev I.V."/>
            <person name="Hibbett D.S."/>
            <person name="Martin F."/>
            <person name="Nordberg H.P."/>
            <person name="Cantor M.N."/>
            <person name="Hua S.X."/>
        </authorList>
    </citation>
    <scope>NUCLEOTIDE SEQUENCE [LARGE SCALE GENOMIC DNA]</scope>
    <source>
        <strain evidence="1 2">F 1598</strain>
    </source>
</reference>
<dbReference type="InParanoid" id="A0A0C3F194"/>
<organism evidence="1 2">
    <name type="scientific">Piloderma croceum (strain F 1598)</name>
    <dbReference type="NCBI Taxonomy" id="765440"/>
    <lineage>
        <taxon>Eukaryota</taxon>
        <taxon>Fungi</taxon>
        <taxon>Dikarya</taxon>
        <taxon>Basidiomycota</taxon>
        <taxon>Agaricomycotina</taxon>
        <taxon>Agaricomycetes</taxon>
        <taxon>Agaricomycetidae</taxon>
        <taxon>Atheliales</taxon>
        <taxon>Atheliaceae</taxon>
        <taxon>Piloderma</taxon>
    </lineage>
</organism>
<accession>A0A0C3F194</accession>
<reference evidence="2" key="2">
    <citation type="submission" date="2015-01" db="EMBL/GenBank/DDBJ databases">
        <title>Evolutionary Origins and Diversification of the Mycorrhizal Mutualists.</title>
        <authorList>
            <consortium name="DOE Joint Genome Institute"/>
            <consortium name="Mycorrhizal Genomics Consortium"/>
            <person name="Kohler A."/>
            <person name="Kuo A."/>
            <person name="Nagy L.G."/>
            <person name="Floudas D."/>
            <person name="Copeland A."/>
            <person name="Barry K.W."/>
            <person name="Cichocki N."/>
            <person name="Veneault-Fourrey C."/>
            <person name="LaButti K."/>
            <person name="Lindquist E.A."/>
            <person name="Lipzen A."/>
            <person name="Lundell T."/>
            <person name="Morin E."/>
            <person name="Murat C."/>
            <person name="Riley R."/>
            <person name="Ohm R."/>
            <person name="Sun H."/>
            <person name="Tunlid A."/>
            <person name="Henrissat B."/>
            <person name="Grigoriev I.V."/>
            <person name="Hibbett D.S."/>
            <person name="Martin F."/>
        </authorList>
    </citation>
    <scope>NUCLEOTIDE SEQUENCE [LARGE SCALE GENOMIC DNA]</scope>
    <source>
        <strain evidence="2">F 1598</strain>
    </source>
</reference>
<keyword evidence="2" id="KW-1185">Reference proteome</keyword>
<sequence length="54" mass="6392">MGRHQLPYNLKVTLKGVVRPRSYQPSGCDDKSRLVLRQMVLHRLCARNKRFIRV</sequence>
<dbReference type="AlphaFoldDB" id="A0A0C3F194"/>
<dbReference type="EMBL" id="KN833076">
    <property type="protein sequence ID" value="KIM73691.1"/>
    <property type="molecule type" value="Genomic_DNA"/>
</dbReference>
<name>A0A0C3F194_PILCF</name>
<evidence type="ECO:0000313" key="2">
    <source>
        <dbReference type="Proteomes" id="UP000054166"/>
    </source>
</evidence>
<dbReference type="HOGENOM" id="CLU_3051196_0_0_1"/>
<proteinExistence type="predicted"/>
<gene>
    <name evidence="1" type="ORF">PILCRDRAFT_828915</name>
</gene>
<dbReference type="Proteomes" id="UP000054166">
    <property type="component" value="Unassembled WGS sequence"/>
</dbReference>